<dbReference type="SUPFAM" id="SSF54593">
    <property type="entry name" value="Glyoxalase/Bleomycin resistance protein/Dihydroxybiphenyl dioxygenase"/>
    <property type="match status" value="1"/>
</dbReference>
<evidence type="ECO:0000313" key="3">
    <source>
        <dbReference type="Proteomes" id="UP001623592"/>
    </source>
</evidence>
<evidence type="ECO:0000259" key="1">
    <source>
        <dbReference type="PROSITE" id="PS51819"/>
    </source>
</evidence>
<comment type="caution">
    <text evidence="2">The sequence shown here is derived from an EMBL/GenBank/DDBJ whole genome shotgun (WGS) entry which is preliminary data.</text>
</comment>
<reference evidence="2 3" key="1">
    <citation type="submission" date="2024-11" db="EMBL/GenBank/DDBJ databases">
        <authorList>
            <person name="Heng Y.C."/>
            <person name="Lim A.C.H."/>
            <person name="Lee J.K.Y."/>
            <person name="Kittelmann S."/>
        </authorList>
    </citation>
    <scope>NUCLEOTIDE SEQUENCE [LARGE SCALE GENOMIC DNA]</scope>
    <source>
        <strain evidence="2 3">WILCCON 0114</strain>
    </source>
</reference>
<feature type="domain" description="VOC" evidence="1">
    <location>
        <begin position="10"/>
        <end position="119"/>
    </location>
</feature>
<evidence type="ECO:0000313" key="2">
    <source>
        <dbReference type="EMBL" id="MFL0250235.1"/>
    </source>
</evidence>
<dbReference type="Gene3D" id="3.10.180.10">
    <property type="entry name" value="2,3-Dihydroxybiphenyl 1,2-Dioxygenase, domain 1"/>
    <property type="match status" value="1"/>
</dbReference>
<dbReference type="InterPro" id="IPR029068">
    <property type="entry name" value="Glyas_Bleomycin-R_OHBP_Dase"/>
</dbReference>
<gene>
    <name evidence="2" type="ORF">ACJDT4_07345</name>
</gene>
<name>A0ABW8TEY4_9CLOT</name>
<dbReference type="EMBL" id="JBJIAA010000005">
    <property type="protein sequence ID" value="MFL0250235.1"/>
    <property type="molecule type" value="Genomic_DNA"/>
</dbReference>
<dbReference type="RefSeq" id="WP_406786899.1">
    <property type="nucleotide sequence ID" value="NZ_JBJIAA010000005.1"/>
</dbReference>
<protein>
    <submittedName>
        <fullName evidence="2">VOC family protein</fullName>
    </submittedName>
</protein>
<dbReference type="PROSITE" id="PS51819">
    <property type="entry name" value="VOC"/>
    <property type="match status" value="1"/>
</dbReference>
<accession>A0ABW8TEY4</accession>
<organism evidence="2 3">
    <name type="scientific">Clostridium neuense</name>
    <dbReference type="NCBI Taxonomy" id="1728934"/>
    <lineage>
        <taxon>Bacteria</taxon>
        <taxon>Bacillati</taxon>
        <taxon>Bacillota</taxon>
        <taxon>Clostridia</taxon>
        <taxon>Eubacteriales</taxon>
        <taxon>Clostridiaceae</taxon>
        <taxon>Clostridium</taxon>
    </lineage>
</organism>
<dbReference type="Proteomes" id="UP001623592">
    <property type="component" value="Unassembled WGS sequence"/>
</dbReference>
<proteinExistence type="predicted"/>
<keyword evidence="3" id="KW-1185">Reference proteome</keyword>
<dbReference type="InterPro" id="IPR037523">
    <property type="entry name" value="VOC_core"/>
</dbReference>
<sequence length="120" mass="13450">MEKIKRPVFTLAHVGINTEDAAKAKEVAALLCSIFDFDNKETKISVFAGSGVEIMKYKGFGTYGHIGFGTENVEEAVKYLEGKGIKFNHESVQYSEDKKMKLIYLEQEIGGFAIHIVRKE</sequence>